<dbReference type="Pfam" id="PF26561">
    <property type="entry name" value="LETM1_C"/>
    <property type="match status" value="1"/>
</dbReference>
<dbReference type="SUPFAM" id="SSF47473">
    <property type="entry name" value="EF-hand"/>
    <property type="match status" value="1"/>
</dbReference>
<keyword evidence="15 18" id="KW-0496">Mitochondrion</keyword>
<evidence type="ECO:0000256" key="9">
    <source>
        <dbReference type="ARBA" id="ARBA00022792"/>
    </source>
</evidence>
<evidence type="ECO:0000256" key="2">
    <source>
        <dbReference type="ARBA" id="ARBA00009584"/>
    </source>
</evidence>
<organism evidence="24 25">
    <name type="scientific">Strongylocentrotus purpuratus</name>
    <name type="common">Purple sea urchin</name>
    <dbReference type="NCBI Taxonomy" id="7668"/>
    <lineage>
        <taxon>Eukaryota</taxon>
        <taxon>Metazoa</taxon>
        <taxon>Echinodermata</taxon>
        <taxon>Eleutherozoa</taxon>
        <taxon>Echinozoa</taxon>
        <taxon>Echinoidea</taxon>
        <taxon>Euechinoidea</taxon>
        <taxon>Echinacea</taxon>
        <taxon>Camarodonta</taxon>
        <taxon>Echinidea</taxon>
        <taxon>Strongylocentrotidae</taxon>
        <taxon>Strongylocentrotus</taxon>
    </lineage>
</organism>
<dbReference type="PROSITE" id="PS51758">
    <property type="entry name" value="LETM1_RBD"/>
    <property type="match status" value="1"/>
</dbReference>
<dbReference type="GO" id="GO:0043022">
    <property type="term" value="F:ribosome binding"/>
    <property type="evidence" value="ECO:0007669"/>
    <property type="project" value="InterPro"/>
</dbReference>
<dbReference type="GO" id="GO:0005509">
    <property type="term" value="F:calcium ion binding"/>
    <property type="evidence" value="ECO:0007669"/>
    <property type="project" value="InterPro"/>
</dbReference>
<keyword evidence="16 21" id="KW-0472">Membrane</keyword>
<dbReference type="PANTHER" id="PTHR14009:SF1">
    <property type="entry name" value="MITOCHONDRIAL PROTON_CALCIUM EXCHANGER PROTEIN"/>
    <property type="match status" value="1"/>
</dbReference>
<dbReference type="InterPro" id="IPR018247">
    <property type="entry name" value="EF_Hand_1_Ca_BS"/>
</dbReference>
<evidence type="ECO:0000259" key="22">
    <source>
        <dbReference type="PROSITE" id="PS50222"/>
    </source>
</evidence>
<keyword evidence="9" id="KW-0999">Mitochondrion inner membrane</keyword>
<keyword evidence="14" id="KW-0406">Ion transport</keyword>
<dbReference type="CTD" id="3954"/>
<dbReference type="GO" id="GO:0005743">
    <property type="term" value="C:mitochondrial inner membrane"/>
    <property type="evidence" value="ECO:0007669"/>
    <property type="project" value="UniProtKB-SubCell"/>
</dbReference>
<comment type="subcellular location">
    <subcellularLocation>
        <location evidence="1">Mitochondrion inner membrane</location>
        <topology evidence="1">Single-pass membrane protein</topology>
    </subcellularLocation>
</comment>
<keyword evidence="8" id="KW-0479">Metal-binding</keyword>
<feature type="coiled-coil region" evidence="19">
    <location>
        <begin position="137"/>
        <end position="164"/>
    </location>
</feature>
<dbReference type="OrthoDB" id="624114at2759"/>
<sequence>MSGICRLLILPSRVSRSAVGVALRGDIASGSILTSHQDHVLSNRGNSRQCLHCSNRQSSSSSNKWASRDHLAQSYLSSRVPRTIAPFHLSHINNSSFRPDSVVHGPTLLEPHHVYAQVISIRNLHVSSRSYDLADPESKVEKTVKALKDKKKEKERQVEKVDVDITREAKLDDMGVPPSQPEVIMVPKKSIIIRIKDEVMHYVNGFRLFGIELKIATRHLWALLNGGSLTRREYRQFTRTASDLFRLVPFSVFIIVPFMEFLLPVALKLFPGMLPSQFETASKKEKRLTKELKLKLQMAKFLQDTIEETALQSKKGSSSQESALQFKTFMDKILETGEQASNEEILKYSKLFEDELTLDNLSHEQLRALSRLLQLNTIGTNNILRFQLRMQLRTLMADDKMIKKEGVESLSQSELQSACQARGMRAMGVPLERLKSQLSQWLELHIDEQIPTSLLLLSRALYLPEHLSTGDQLIATIASLPPETADEAKLKLAELEGVKVDNTERLKIAKKEEEQIKKEKEEKKLREEQELLDLEKKKVEQLDAEALVMGEVLVDKAPILQETATVIADGEQVTQKDLTELSEVLVEIAKEKDALFEEKGTLEELKEDVEEYKEDLEDLRRETKDVDMPDMTESKSSVRLGKQVDRMMGRLEKIVTELDDKRTSLQEEHAEMKESMETRRKEMDEGEKSEEEQEAWEQLKQRVTKKKKNLISVNELIDAMRKFGKVSDEDKLQRIADVLDEDHDGAIQVQEVLRVIETMAKEEIALNTKQIGEVMDLLSKEEIMEELEKDVEREEKEILLDSAKEVEKK</sequence>
<feature type="compositionally biased region" description="Basic and acidic residues" evidence="20">
    <location>
        <begin position="618"/>
        <end position="627"/>
    </location>
</feature>
<evidence type="ECO:0000256" key="6">
    <source>
        <dbReference type="ARBA" id="ARBA00022568"/>
    </source>
</evidence>
<dbReference type="InterPro" id="IPR002048">
    <property type="entry name" value="EF_hand_dom"/>
</dbReference>
<feature type="domain" description="EF-hand" evidence="22">
    <location>
        <begin position="727"/>
        <end position="762"/>
    </location>
</feature>
<evidence type="ECO:0000256" key="13">
    <source>
        <dbReference type="ARBA" id="ARBA00023054"/>
    </source>
</evidence>
<feature type="coiled-coil region" evidence="19">
    <location>
        <begin position="503"/>
        <end position="545"/>
    </location>
</feature>
<feature type="region of interest" description="Disordered" evidence="20">
    <location>
        <begin position="667"/>
        <end position="696"/>
    </location>
</feature>
<dbReference type="RefSeq" id="XP_030841643.1">
    <property type="nucleotide sequence ID" value="XM_030985783.1"/>
</dbReference>
<evidence type="ECO:0000256" key="14">
    <source>
        <dbReference type="ARBA" id="ARBA00023065"/>
    </source>
</evidence>
<dbReference type="KEGG" id="spu:575637"/>
<evidence type="ECO:0000256" key="20">
    <source>
        <dbReference type="SAM" id="MobiDB-lite"/>
    </source>
</evidence>
<evidence type="ECO:0000256" key="12">
    <source>
        <dbReference type="ARBA" id="ARBA00022989"/>
    </source>
</evidence>
<dbReference type="InterPro" id="IPR033122">
    <property type="entry name" value="LETM1-like_RBD"/>
</dbReference>
<keyword evidence="5" id="KW-0050">Antiport</keyword>
<dbReference type="EnsemblMetazoa" id="XM_030985783">
    <property type="protein sequence ID" value="XP_030841643"/>
    <property type="gene ID" value="LOC575637"/>
</dbReference>
<evidence type="ECO:0000256" key="19">
    <source>
        <dbReference type="SAM" id="Coils"/>
    </source>
</evidence>
<dbReference type="GO" id="GO:0007005">
    <property type="term" value="P:mitochondrion organization"/>
    <property type="evidence" value="ECO:0000318"/>
    <property type="project" value="GO_Central"/>
</dbReference>
<dbReference type="Pfam" id="PF07766">
    <property type="entry name" value="LETM1_RBD"/>
    <property type="match status" value="1"/>
</dbReference>
<dbReference type="PANTHER" id="PTHR14009">
    <property type="entry name" value="LEUCINE ZIPPER-EF-HAND CONTAINING TRANSMEMBRANE PROTEIN"/>
    <property type="match status" value="1"/>
</dbReference>
<evidence type="ECO:0000256" key="10">
    <source>
        <dbReference type="ARBA" id="ARBA00022837"/>
    </source>
</evidence>
<keyword evidence="13 19" id="KW-0175">Coiled coil</keyword>
<dbReference type="InterPro" id="IPR044202">
    <property type="entry name" value="LETM1/MDM38-like"/>
</dbReference>
<dbReference type="PROSITE" id="PS50222">
    <property type="entry name" value="EF_HAND_2"/>
    <property type="match status" value="1"/>
</dbReference>
<dbReference type="PROSITE" id="PS00018">
    <property type="entry name" value="EF_HAND_1"/>
    <property type="match status" value="1"/>
</dbReference>
<feature type="domain" description="Letm1 RBD" evidence="23">
    <location>
        <begin position="290"/>
        <end position="482"/>
    </location>
</feature>
<keyword evidence="11" id="KW-0809">Transit peptide</keyword>
<name>A0A7M7NWP2_STRPU</name>
<accession>A0A7M7NWP2</accession>
<keyword evidence="4" id="KW-0813">Transport</keyword>
<keyword evidence="7 21" id="KW-0812">Transmembrane</keyword>
<evidence type="ECO:0000256" key="16">
    <source>
        <dbReference type="ARBA" id="ARBA00023136"/>
    </source>
</evidence>
<evidence type="ECO:0000256" key="8">
    <source>
        <dbReference type="ARBA" id="ARBA00022723"/>
    </source>
</evidence>
<keyword evidence="10" id="KW-0106">Calcium</keyword>
<keyword evidence="12 21" id="KW-1133">Transmembrane helix</keyword>
<evidence type="ECO:0000256" key="3">
    <source>
        <dbReference type="ARBA" id="ARBA00020557"/>
    </source>
</evidence>
<evidence type="ECO:0000256" key="18">
    <source>
        <dbReference type="PROSITE-ProRule" id="PRU01094"/>
    </source>
</evidence>
<evidence type="ECO:0000313" key="25">
    <source>
        <dbReference type="Proteomes" id="UP000007110"/>
    </source>
</evidence>
<reference evidence="24" key="2">
    <citation type="submission" date="2021-01" db="UniProtKB">
        <authorList>
            <consortium name="EnsemblMetazoa"/>
        </authorList>
    </citation>
    <scope>IDENTIFICATION</scope>
</reference>
<evidence type="ECO:0000256" key="4">
    <source>
        <dbReference type="ARBA" id="ARBA00022448"/>
    </source>
</evidence>
<feature type="compositionally biased region" description="Acidic residues" evidence="20">
    <location>
        <begin position="684"/>
        <end position="695"/>
    </location>
</feature>
<protein>
    <recommendedName>
        <fullName evidence="3">Mitochondrial proton/calcium exchanger protein</fullName>
    </recommendedName>
    <alternativeName>
        <fullName evidence="17">Leucine zipper-EF-hand-containing transmembrane protein 1</fullName>
    </alternativeName>
</protein>
<evidence type="ECO:0000313" key="24">
    <source>
        <dbReference type="EnsemblMetazoa" id="XP_030841643"/>
    </source>
</evidence>
<evidence type="ECO:0000256" key="11">
    <source>
        <dbReference type="ARBA" id="ARBA00022946"/>
    </source>
</evidence>
<feature type="region of interest" description="Disordered" evidence="20">
    <location>
        <begin position="610"/>
        <end position="642"/>
    </location>
</feature>
<evidence type="ECO:0000256" key="21">
    <source>
        <dbReference type="SAM" id="Phobius"/>
    </source>
</evidence>
<comment type="similarity">
    <text evidence="2">Belongs to the LETM1 family.</text>
</comment>
<evidence type="ECO:0000259" key="23">
    <source>
        <dbReference type="PROSITE" id="PS51758"/>
    </source>
</evidence>
<dbReference type="GeneID" id="575637"/>
<dbReference type="AlphaFoldDB" id="A0A7M7NWP2"/>
<dbReference type="Gene3D" id="1.10.238.10">
    <property type="entry name" value="EF-hand"/>
    <property type="match status" value="1"/>
</dbReference>
<evidence type="ECO:0000256" key="7">
    <source>
        <dbReference type="ARBA" id="ARBA00022692"/>
    </source>
</evidence>
<feature type="compositionally biased region" description="Basic and acidic residues" evidence="20">
    <location>
        <begin position="667"/>
        <end position="683"/>
    </location>
</feature>
<dbReference type="GO" id="GO:0006851">
    <property type="term" value="P:mitochondrial calcium ion transmembrane transport"/>
    <property type="evidence" value="ECO:0000318"/>
    <property type="project" value="GO_Central"/>
</dbReference>
<feature type="coiled-coil region" evidence="19">
    <location>
        <begin position="777"/>
        <end position="809"/>
    </location>
</feature>
<dbReference type="OMA" id="HGFRHLH"/>
<reference evidence="25" key="1">
    <citation type="submission" date="2015-02" db="EMBL/GenBank/DDBJ databases">
        <title>Genome sequencing for Strongylocentrotus purpuratus.</title>
        <authorList>
            <person name="Murali S."/>
            <person name="Liu Y."/>
            <person name="Vee V."/>
            <person name="English A."/>
            <person name="Wang M."/>
            <person name="Skinner E."/>
            <person name="Han Y."/>
            <person name="Muzny D.M."/>
            <person name="Worley K.C."/>
            <person name="Gibbs R.A."/>
        </authorList>
    </citation>
    <scope>NUCLEOTIDE SEQUENCE</scope>
</reference>
<dbReference type="GO" id="GO:0015297">
    <property type="term" value="F:antiporter activity"/>
    <property type="evidence" value="ECO:0007669"/>
    <property type="project" value="UniProtKB-KW"/>
</dbReference>
<dbReference type="InterPro" id="IPR059005">
    <property type="entry name" value="LETM1_C"/>
</dbReference>
<dbReference type="FunCoup" id="A0A7M7NWP2">
    <property type="interactions" value="2128"/>
</dbReference>
<dbReference type="InParanoid" id="A0A7M7NWP2"/>
<keyword evidence="25" id="KW-1185">Reference proteome</keyword>
<keyword evidence="6" id="KW-0109">Calcium transport</keyword>
<evidence type="ECO:0000256" key="1">
    <source>
        <dbReference type="ARBA" id="ARBA00004434"/>
    </source>
</evidence>
<feature type="transmembrane region" description="Helical" evidence="21">
    <location>
        <begin position="244"/>
        <end position="267"/>
    </location>
</feature>
<evidence type="ECO:0000256" key="5">
    <source>
        <dbReference type="ARBA" id="ARBA00022449"/>
    </source>
</evidence>
<proteinExistence type="inferred from homology"/>
<dbReference type="Proteomes" id="UP000007110">
    <property type="component" value="Unassembled WGS sequence"/>
</dbReference>
<evidence type="ECO:0000256" key="15">
    <source>
        <dbReference type="ARBA" id="ARBA00023128"/>
    </source>
</evidence>
<dbReference type="GO" id="GO:0022857">
    <property type="term" value="F:transmembrane transporter activity"/>
    <property type="evidence" value="ECO:0000318"/>
    <property type="project" value="GO_Central"/>
</dbReference>
<dbReference type="InterPro" id="IPR011992">
    <property type="entry name" value="EF-hand-dom_pair"/>
</dbReference>
<dbReference type="GO" id="GO:0005739">
    <property type="term" value="C:mitochondrion"/>
    <property type="evidence" value="ECO:0000318"/>
    <property type="project" value="GO_Central"/>
</dbReference>
<evidence type="ECO:0000256" key="17">
    <source>
        <dbReference type="ARBA" id="ARBA00031360"/>
    </source>
</evidence>